<dbReference type="Pfam" id="PF17921">
    <property type="entry name" value="Integrase_H2C2"/>
    <property type="match status" value="1"/>
</dbReference>
<dbReference type="InterPro" id="IPR012337">
    <property type="entry name" value="RNaseH-like_sf"/>
</dbReference>
<dbReference type="AlphaFoldDB" id="W6NC56"/>
<reference evidence="2" key="2">
    <citation type="submission" date="2013-05" db="EMBL/GenBank/DDBJ databases">
        <title>The genome and transcriptome of Haemonchus contortus: a key model parasite for drug and vaccine discovery.</title>
        <authorList>
            <person name="Laing R."/>
            <person name="Kikuchi T."/>
            <person name="Martinelli A."/>
            <person name="Tsai I.J."/>
            <person name="Beech R.N."/>
            <person name="Redman E."/>
            <person name="Holroyd N."/>
            <person name="Bartley D.J."/>
            <person name="Beasley H."/>
            <person name="Britton C."/>
            <person name="Curran D."/>
            <person name="Devaney E."/>
            <person name="Gilabert A."/>
            <person name="Jackson F."/>
            <person name="Hunt M."/>
            <person name="Johnston S."/>
            <person name="Kryukov I."/>
            <person name="Li K."/>
            <person name="Morrison A.A."/>
            <person name="Reid A.J."/>
            <person name="Sargison N."/>
            <person name="Saunders G."/>
            <person name="Wasmuth J.D."/>
            <person name="Wolstenholme A."/>
            <person name="Berriman M."/>
            <person name="Gilleard J.S."/>
            <person name="Cotton J.A."/>
        </authorList>
    </citation>
    <scope>NUCLEOTIDE SEQUENCE [LARGE SCALE GENOMIC DNA]</scope>
    <source>
        <strain evidence="2">ISE/inbred ISE</strain>
    </source>
</reference>
<dbReference type="EMBL" id="CAVP010058444">
    <property type="protein sequence ID" value="CDL94661.1"/>
    <property type="molecule type" value="Genomic_DNA"/>
</dbReference>
<dbReference type="PROSITE" id="PS50994">
    <property type="entry name" value="INTEGRASE"/>
    <property type="match status" value="1"/>
</dbReference>
<reference evidence="2" key="1">
    <citation type="submission" date="2013-03" db="EMBL/GenBank/DDBJ databases">
        <authorList>
            <person name="Aslett M."/>
        </authorList>
    </citation>
    <scope>NUCLEOTIDE SEQUENCE [LARGE SCALE GENOMIC DNA]</scope>
    <source>
        <strain evidence="2">ISE/inbred ISE</strain>
    </source>
</reference>
<sequence>MIPRKVAQIGTISNLILFSDASVQAMATCAYIVSDSKANLLAAKAKLPSIKERTTIPKLELNALTMAARLAHNIFSAICQRTRIQSVIILSDSEIALKWLASYSNEKKVGILVKNRVEETRRIVSNIPVPVHFGYVKTTDNPADCATRGKDKNSFFDRMWWNGPDFIKKPPGEWPETCRLLVLPTNGDEQINYMLPTTSTPQSIPKEILDWGRHNTISSIQTTTTYVLRFIKGLIAKMPSELQYRITNTIPELLQMTKEQYVTAVERRLSLQVIIRNHQLVHLQGSKLNSLKQLKPQKDKYGILRCRGRMELADLPFEARQPILIAAKTKLAEIIVQDTHSPLHCTTAHTMANVRNCYWIPKLRQLVQRVIRKCIPCQKMNNLPYRYPEMGDLPRRRVCRAHPFEHSGIDYFGPLSAKENDEVVQVYGIIITCMTTRLLHLELVPDMTTINLLNALRRFFARRGVPATITSDNAPNFHLAEQILSNAVRSITEDTSFANSLASKGIEWRTITPFAPWQGAFYERLIKSVKYSLYKVMQKTILTKTDLETTLTEIEGTLNTRPLSYQEENWEESAILRPIDFIQRDMVITYPFENCATDRNDDDYFPSSEAAQLKTRQQAEEALKTSHQITEKFWTIWKNQ</sequence>
<comment type="caution">
    <text evidence="2">The sequence shown here is derived from an EMBL/GenBank/DDBJ whole genome shotgun (WGS) entry which is preliminary data.</text>
</comment>
<evidence type="ECO:0000313" key="2">
    <source>
        <dbReference type="EMBL" id="CDL94661.1"/>
    </source>
</evidence>
<dbReference type="OrthoDB" id="5867845at2759"/>
<gene>
    <name evidence="2" type="ORF">HCOI_01130000</name>
</gene>
<dbReference type="Pfam" id="PF05380">
    <property type="entry name" value="Peptidase_A17"/>
    <property type="match status" value="1"/>
</dbReference>
<organism evidence="2">
    <name type="scientific">Haemonchus contortus</name>
    <name type="common">Barber pole worm</name>
    <dbReference type="NCBI Taxonomy" id="6289"/>
    <lineage>
        <taxon>Eukaryota</taxon>
        <taxon>Metazoa</taxon>
        <taxon>Ecdysozoa</taxon>
        <taxon>Nematoda</taxon>
        <taxon>Chromadorea</taxon>
        <taxon>Rhabditida</taxon>
        <taxon>Rhabditina</taxon>
        <taxon>Rhabditomorpha</taxon>
        <taxon>Strongyloidea</taxon>
        <taxon>Trichostrongylidae</taxon>
        <taxon>Haemonchus</taxon>
    </lineage>
</organism>
<evidence type="ECO:0000259" key="1">
    <source>
        <dbReference type="PROSITE" id="PS50994"/>
    </source>
</evidence>
<dbReference type="InterPro" id="IPR008042">
    <property type="entry name" value="Retrotrans_Pao"/>
</dbReference>
<dbReference type="Gene3D" id="3.30.420.10">
    <property type="entry name" value="Ribonuclease H-like superfamily/Ribonuclease H"/>
    <property type="match status" value="1"/>
</dbReference>
<dbReference type="InterPro" id="IPR001584">
    <property type="entry name" value="Integrase_cat-core"/>
</dbReference>
<dbReference type="InterPro" id="IPR041588">
    <property type="entry name" value="Integrase_H2C2"/>
</dbReference>
<protein>
    <submittedName>
        <fullName evidence="2">Integrase domain containing protein</fullName>
    </submittedName>
</protein>
<dbReference type="PANTHER" id="PTHR47331">
    <property type="entry name" value="PHD-TYPE DOMAIN-CONTAINING PROTEIN"/>
    <property type="match status" value="1"/>
</dbReference>
<dbReference type="Gene3D" id="1.10.340.70">
    <property type="match status" value="1"/>
</dbReference>
<dbReference type="GO" id="GO:0015074">
    <property type="term" value="P:DNA integration"/>
    <property type="evidence" value="ECO:0007669"/>
    <property type="project" value="InterPro"/>
</dbReference>
<dbReference type="GO" id="GO:0003676">
    <property type="term" value="F:nucleic acid binding"/>
    <property type="evidence" value="ECO:0007669"/>
    <property type="project" value="InterPro"/>
</dbReference>
<accession>W6NC56</accession>
<proteinExistence type="predicted"/>
<feature type="domain" description="Integrase catalytic" evidence="1">
    <location>
        <begin position="399"/>
        <end position="586"/>
    </location>
</feature>
<name>W6NC56_HAECO</name>
<dbReference type="InterPro" id="IPR036397">
    <property type="entry name" value="RNaseH_sf"/>
</dbReference>
<dbReference type="SUPFAM" id="SSF53098">
    <property type="entry name" value="Ribonuclease H-like"/>
    <property type="match status" value="1"/>
</dbReference>